<dbReference type="AlphaFoldDB" id="U6GWB4"/>
<dbReference type="OrthoDB" id="10327204at2759"/>
<evidence type="ECO:0000313" key="2">
    <source>
        <dbReference type="EMBL" id="CDI83533.1"/>
    </source>
</evidence>
<feature type="compositionally biased region" description="Basic residues" evidence="1">
    <location>
        <begin position="332"/>
        <end position="341"/>
    </location>
</feature>
<sequence length="552" mass="60010">GKLTPIPPGDHPATPPSPGKPFPPPLPSKWPPQPPPGKLTPKPLAGQPVPRPFPGKWHSPPGKPAPPPPPPRTHPWKPSDQPSTPADILPPSQDDMPPPPAPGDLYPAPPADGASAPPFPDDLPPPPPPDPDLLQQQPDEMPPPPPPEPENLLEPTEPFGPAGTANRPGEPTGAEAAAESAPGEGSEMSGNVEDMIEEGLMAPQDDLCLVVTNFVVQYAGVDESVQTHFASEYTCISGESQVGRRTFEHIAQLINGVRAVAPSSDADPKLADAHKQRAALLVTVLQGIIDRCRGVELRFDIMEDFGTITAPLAAETETGLEGMPPRSLSRTPSKRGRRDKRKMGCSYLLERLDRHVGGWWRRAQEAKEKEEKKKKKKEQPGVTQRQAERLADCLGACQHRLREDMMIPEKLLQTFLSEGGSGELLGMEVTAKYKRLGACGYAAELVRRAQEGDGSAFREFFDFVKVFSGDLKAVRASDYHHPRFVEMLEVQWTSEKVDEALQSVISTEKERRANAQQIKRDVLRATQEAGKECTSAAGAVDLKLMEQVLALL</sequence>
<evidence type="ECO:0000313" key="3">
    <source>
        <dbReference type="Proteomes" id="UP000018050"/>
    </source>
</evidence>
<feature type="compositionally biased region" description="Pro residues" evidence="1">
    <location>
        <begin position="117"/>
        <end position="131"/>
    </location>
</feature>
<proteinExistence type="predicted"/>
<evidence type="ECO:0000256" key="1">
    <source>
        <dbReference type="SAM" id="MobiDB-lite"/>
    </source>
</evidence>
<dbReference type="RefSeq" id="XP_013247344.1">
    <property type="nucleotide sequence ID" value="XM_013391890.1"/>
</dbReference>
<feature type="compositionally biased region" description="Low complexity" evidence="1">
    <location>
        <begin position="168"/>
        <end position="190"/>
    </location>
</feature>
<feature type="compositionally biased region" description="Pro residues" evidence="1">
    <location>
        <begin position="1"/>
        <end position="38"/>
    </location>
</feature>
<feature type="compositionally biased region" description="Pro residues" evidence="1">
    <location>
        <begin position="140"/>
        <end position="149"/>
    </location>
</feature>
<dbReference type="EMBL" id="HG673432">
    <property type="protein sequence ID" value="CDI83533.1"/>
    <property type="molecule type" value="Genomic_DNA"/>
</dbReference>
<dbReference type="Proteomes" id="UP000018050">
    <property type="component" value="Unassembled WGS sequence"/>
</dbReference>
<reference evidence="2" key="1">
    <citation type="submission" date="2013-10" db="EMBL/GenBank/DDBJ databases">
        <title>Genomic analysis of the causative agents of coccidiosis in chickens.</title>
        <authorList>
            <person name="Reid A.J."/>
            <person name="Blake D."/>
            <person name="Billington K."/>
            <person name="Browne H."/>
            <person name="Dunn M."/>
            <person name="Hung S."/>
            <person name="Kawahara F."/>
            <person name="Miranda-Saavedra D."/>
            <person name="Mourier T."/>
            <person name="Nagra H."/>
            <person name="Otto T.D."/>
            <person name="Rawlings N."/>
            <person name="Sanchez A."/>
            <person name="Sanders M."/>
            <person name="Subramaniam C."/>
            <person name="Tay Y."/>
            <person name="Dear P."/>
            <person name="Doerig C."/>
            <person name="Gruber A."/>
            <person name="Parkinson J."/>
            <person name="Shirley M."/>
            <person name="Wan K.L."/>
            <person name="Berriman M."/>
            <person name="Tomley F."/>
            <person name="Pain A."/>
        </authorList>
    </citation>
    <scope>NUCLEOTIDE SEQUENCE [LARGE SCALE GENOMIC DNA]</scope>
    <source>
        <strain evidence="2">Houghton</strain>
    </source>
</reference>
<feature type="compositionally biased region" description="Pro residues" evidence="1">
    <location>
        <begin position="61"/>
        <end position="73"/>
    </location>
</feature>
<protein>
    <submittedName>
        <fullName evidence="2">Uncharacterized protein</fullName>
    </submittedName>
</protein>
<keyword evidence="3" id="KW-1185">Reference proteome</keyword>
<feature type="compositionally biased region" description="Pro residues" evidence="1">
    <location>
        <begin position="96"/>
        <end position="110"/>
    </location>
</feature>
<feature type="non-terminal residue" evidence="2">
    <location>
        <position position="1"/>
    </location>
</feature>
<reference evidence="2" key="2">
    <citation type="submission" date="2013-10" db="EMBL/GenBank/DDBJ databases">
        <authorList>
            <person name="Aslett M."/>
        </authorList>
    </citation>
    <scope>NUCLEOTIDE SEQUENCE [LARGE SCALE GENOMIC DNA]</scope>
    <source>
        <strain evidence="2">Houghton</strain>
    </source>
</reference>
<dbReference type="VEuPathDB" id="ToxoDB:EAH_00009540"/>
<dbReference type="GeneID" id="25269024"/>
<accession>U6GWB4</accession>
<name>U6GWB4_EIMAC</name>
<organism evidence="2 3">
    <name type="scientific">Eimeria acervulina</name>
    <name type="common">Coccidian parasite</name>
    <dbReference type="NCBI Taxonomy" id="5801"/>
    <lineage>
        <taxon>Eukaryota</taxon>
        <taxon>Sar</taxon>
        <taxon>Alveolata</taxon>
        <taxon>Apicomplexa</taxon>
        <taxon>Conoidasida</taxon>
        <taxon>Coccidia</taxon>
        <taxon>Eucoccidiorida</taxon>
        <taxon>Eimeriorina</taxon>
        <taxon>Eimeriidae</taxon>
        <taxon>Eimeria</taxon>
    </lineage>
</organism>
<feature type="region of interest" description="Disordered" evidence="1">
    <location>
        <begin position="1"/>
        <end position="190"/>
    </location>
</feature>
<feature type="region of interest" description="Disordered" evidence="1">
    <location>
        <begin position="316"/>
        <end position="341"/>
    </location>
</feature>
<dbReference type="OMA" id="THFASEY"/>
<gene>
    <name evidence="2" type="ORF">EAH_00009540</name>
</gene>